<dbReference type="EMBL" id="ABED02000012">
    <property type="protein sequence ID" value="EDP23025.1"/>
    <property type="molecule type" value="Genomic_DNA"/>
</dbReference>
<name>A8S6B7_9FIRM</name>
<reference evidence="2 3" key="2">
    <citation type="submission" date="2007-09" db="EMBL/GenBank/DDBJ databases">
        <authorList>
            <person name="Fulton L."/>
            <person name="Clifton S."/>
            <person name="Fulton B."/>
            <person name="Xu J."/>
            <person name="Minx P."/>
            <person name="Pepin K.H."/>
            <person name="Johnson M."/>
            <person name="Thiruvilangam P."/>
            <person name="Bhonagiri V."/>
            <person name="Nash W.E."/>
            <person name="Mardis E.R."/>
            <person name="Wilson R.K."/>
        </authorList>
    </citation>
    <scope>NUCLEOTIDE SEQUENCE [LARGE SCALE GENOMIC DNA]</scope>
    <source>
        <strain evidence="2 3">M21/2</strain>
    </source>
</reference>
<feature type="region of interest" description="Disordered" evidence="1">
    <location>
        <begin position="15"/>
        <end position="44"/>
    </location>
</feature>
<proteinExistence type="predicted"/>
<evidence type="ECO:0000256" key="1">
    <source>
        <dbReference type="SAM" id="MobiDB-lite"/>
    </source>
</evidence>
<organism evidence="2 3">
    <name type="scientific">Faecalibacterium prausnitzii M21/2</name>
    <dbReference type="NCBI Taxonomy" id="411485"/>
    <lineage>
        <taxon>Bacteria</taxon>
        <taxon>Bacillati</taxon>
        <taxon>Bacillota</taxon>
        <taxon>Clostridia</taxon>
        <taxon>Eubacteriales</taxon>
        <taxon>Oscillospiraceae</taxon>
        <taxon>Faecalibacterium</taxon>
    </lineage>
</organism>
<evidence type="ECO:0000313" key="3">
    <source>
        <dbReference type="Proteomes" id="UP000005945"/>
    </source>
</evidence>
<sequence length="72" mass="7919">MGSFDDTSKIRRALEKNTPVVLDDSGMQSISAKKPEATGWHHPGNAPNLSPYGFASLPFDKFAKKLPNIFKD</sequence>
<comment type="caution">
    <text evidence="2">The sequence shown here is derived from an EMBL/GenBank/DDBJ whole genome shotgun (WGS) entry which is preliminary data.</text>
</comment>
<dbReference type="AlphaFoldDB" id="A8S6B7"/>
<gene>
    <name evidence="2" type="ORF">FAEPRAM212_00139</name>
</gene>
<dbReference type="Proteomes" id="UP000005945">
    <property type="component" value="Unassembled WGS sequence"/>
</dbReference>
<dbReference type="HOGENOM" id="CLU_2716468_0_0_9"/>
<protein>
    <submittedName>
        <fullName evidence="2">Uncharacterized protein</fullName>
    </submittedName>
</protein>
<reference evidence="2 3" key="1">
    <citation type="submission" date="2007-09" db="EMBL/GenBank/DDBJ databases">
        <title>Draft genome sequence of Faecalibacterium prausnitzii M21/2.</title>
        <authorList>
            <person name="Sudarsanam P."/>
            <person name="Ley R."/>
            <person name="Guruge J."/>
            <person name="Turnbaugh P.J."/>
            <person name="Mahowald M."/>
            <person name="Liep D."/>
            <person name="Gordon J."/>
        </authorList>
    </citation>
    <scope>NUCLEOTIDE SEQUENCE [LARGE SCALE GENOMIC DNA]</scope>
    <source>
        <strain evidence="2 3">M21/2</strain>
    </source>
</reference>
<accession>A8S6B7</accession>
<evidence type="ECO:0000313" key="2">
    <source>
        <dbReference type="EMBL" id="EDP23025.1"/>
    </source>
</evidence>